<dbReference type="Proteomes" id="UP001153269">
    <property type="component" value="Unassembled WGS sequence"/>
</dbReference>
<evidence type="ECO:0000256" key="1">
    <source>
        <dbReference type="SAM" id="MobiDB-lite"/>
    </source>
</evidence>
<feature type="region of interest" description="Disordered" evidence="1">
    <location>
        <begin position="70"/>
        <end position="121"/>
    </location>
</feature>
<reference evidence="2" key="1">
    <citation type="submission" date="2020-03" db="EMBL/GenBank/DDBJ databases">
        <authorList>
            <person name="Weist P."/>
        </authorList>
    </citation>
    <scope>NUCLEOTIDE SEQUENCE</scope>
</reference>
<keyword evidence="3" id="KW-1185">Reference proteome</keyword>
<organism evidence="2 3">
    <name type="scientific">Pleuronectes platessa</name>
    <name type="common">European plaice</name>
    <dbReference type="NCBI Taxonomy" id="8262"/>
    <lineage>
        <taxon>Eukaryota</taxon>
        <taxon>Metazoa</taxon>
        <taxon>Chordata</taxon>
        <taxon>Craniata</taxon>
        <taxon>Vertebrata</taxon>
        <taxon>Euteleostomi</taxon>
        <taxon>Actinopterygii</taxon>
        <taxon>Neopterygii</taxon>
        <taxon>Teleostei</taxon>
        <taxon>Neoteleostei</taxon>
        <taxon>Acanthomorphata</taxon>
        <taxon>Carangaria</taxon>
        <taxon>Pleuronectiformes</taxon>
        <taxon>Pleuronectoidei</taxon>
        <taxon>Pleuronectidae</taxon>
        <taxon>Pleuronectes</taxon>
    </lineage>
</organism>
<gene>
    <name evidence="2" type="ORF">PLEPLA_LOCUS4914</name>
</gene>
<name>A0A9N7TRN6_PLEPL</name>
<sequence>MEASHQHFGCSALLTFSGGFANSASFVFPLTQIPECREVMKLIFFCEMKIKEFLMNGVVSLLSAAGQRRDRPAAAAPRLGQSQNAGPNERPDSDPAPAPEKADTSERSDLDDSSETDDTLVLDVTSDTDDRAVVDWFLGQVLAEC</sequence>
<evidence type="ECO:0000313" key="3">
    <source>
        <dbReference type="Proteomes" id="UP001153269"/>
    </source>
</evidence>
<accession>A0A9N7TRN6</accession>
<dbReference type="EMBL" id="CADEAL010000246">
    <property type="protein sequence ID" value="CAB1417113.1"/>
    <property type="molecule type" value="Genomic_DNA"/>
</dbReference>
<feature type="compositionally biased region" description="Acidic residues" evidence="1">
    <location>
        <begin position="111"/>
        <end position="120"/>
    </location>
</feature>
<feature type="compositionally biased region" description="Basic and acidic residues" evidence="1">
    <location>
        <begin position="100"/>
        <end position="110"/>
    </location>
</feature>
<comment type="caution">
    <text evidence="2">The sequence shown here is derived from an EMBL/GenBank/DDBJ whole genome shotgun (WGS) entry which is preliminary data.</text>
</comment>
<proteinExistence type="predicted"/>
<protein>
    <submittedName>
        <fullName evidence="2">Uncharacterized protein</fullName>
    </submittedName>
</protein>
<evidence type="ECO:0000313" key="2">
    <source>
        <dbReference type="EMBL" id="CAB1417113.1"/>
    </source>
</evidence>
<dbReference type="AlphaFoldDB" id="A0A9N7TRN6"/>